<evidence type="ECO:0000313" key="2">
    <source>
        <dbReference type="Proteomes" id="UP000275777"/>
    </source>
</evidence>
<reference evidence="1 2" key="1">
    <citation type="submission" date="2018-12" db="EMBL/GenBank/DDBJ databases">
        <authorList>
            <consortium name="Pathogen Informatics"/>
        </authorList>
    </citation>
    <scope>NUCLEOTIDE SEQUENCE [LARGE SCALE GENOMIC DNA]</scope>
    <source>
        <strain evidence="1 2">NCTC9695</strain>
    </source>
</reference>
<proteinExistence type="predicted"/>
<name>A0A3S4LEB7_CHRVL</name>
<gene>
    <name evidence="1" type="ORF">NCTC9695_00754</name>
</gene>
<sequence>MLGETIDDLSNEVTYVFIRAMLANLTVIENLQCHQKILVLPSVGDTMNQPVFGYAI</sequence>
<evidence type="ECO:0000313" key="1">
    <source>
        <dbReference type="EMBL" id="VEB40355.1"/>
    </source>
</evidence>
<dbReference type="AlphaFoldDB" id="A0A3S4LEB7"/>
<dbReference type="EMBL" id="LR134182">
    <property type="protein sequence ID" value="VEB40355.1"/>
    <property type="molecule type" value="Genomic_DNA"/>
</dbReference>
<organism evidence="1 2">
    <name type="scientific">Chromobacterium violaceum</name>
    <dbReference type="NCBI Taxonomy" id="536"/>
    <lineage>
        <taxon>Bacteria</taxon>
        <taxon>Pseudomonadati</taxon>
        <taxon>Pseudomonadota</taxon>
        <taxon>Betaproteobacteria</taxon>
        <taxon>Neisseriales</taxon>
        <taxon>Chromobacteriaceae</taxon>
        <taxon>Chromobacterium</taxon>
    </lineage>
</organism>
<protein>
    <submittedName>
        <fullName evidence="1">Uncharacterized protein</fullName>
    </submittedName>
</protein>
<dbReference type="Proteomes" id="UP000275777">
    <property type="component" value="Chromosome"/>
</dbReference>
<accession>A0A3S4LEB7</accession>